<sequence length="346" mass="40985">MRNKSQYEQIAEIYNREQGTHIVLREDENGSMTPVIELDTQEVVFNPRFQTLLTLFNIATLHKQEGSKAIHHFLLYHLAIRKNMYGKAEELLDLLNRDIDDLYEIVRKEDIRFCEIVAEYQTSFILIHEFSHIYYYTHPRALDENRCILKDNLIGLRKQLDTDKPLLARMLHFFIPSMRYAQEHSFDEAIASPELQEELLCDDAAWRMTYHLLQSNITDSEPCAQLSAYVVFTLYYIEAQRTLENIYLTDDKKQRQKDLMFDTSRSTVLVNTIWDDVPQETIKQYQSLVNDISRMGRLFLLLPLRSNVEYIGYIRLMPKEKFSLKELKRLDAIYSKVDERLGGYDK</sequence>
<dbReference type="AlphaFoldDB" id="A0A3R6P0B0"/>
<accession>A0A3R6P0B0</accession>
<dbReference type="RefSeq" id="WP_122114780.1">
    <property type="nucleotide sequence ID" value="NZ_JAQFBS010000002.1"/>
</dbReference>
<evidence type="ECO:0000313" key="2">
    <source>
        <dbReference type="Proteomes" id="UP000284660"/>
    </source>
</evidence>
<gene>
    <name evidence="1" type="ORF">DW782_15410</name>
</gene>
<comment type="caution">
    <text evidence="1">The sequence shown here is derived from an EMBL/GenBank/DDBJ whole genome shotgun (WGS) entry which is preliminary data.</text>
</comment>
<dbReference type="Proteomes" id="UP000284660">
    <property type="component" value="Unassembled WGS sequence"/>
</dbReference>
<evidence type="ECO:0000313" key="1">
    <source>
        <dbReference type="EMBL" id="RHD72687.1"/>
    </source>
</evidence>
<proteinExistence type="predicted"/>
<name>A0A3R6P0B0_PARDI</name>
<protein>
    <submittedName>
        <fullName evidence="1">Uncharacterized protein</fullName>
    </submittedName>
</protein>
<dbReference type="EMBL" id="QSJN01000010">
    <property type="protein sequence ID" value="RHD72687.1"/>
    <property type="molecule type" value="Genomic_DNA"/>
</dbReference>
<reference evidence="1 2" key="1">
    <citation type="submission" date="2018-08" db="EMBL/GenBank/DDBJ databases">
        <title>A genome reference for cultivated species of the human gut microbiota.</title>
        <authorList>
            <person name="Zou Y."/>
            <person name="Xue W."/>
            <person name="Luo G."/>
        </authorList>
    </citation>
    <scope>NUCLEOTIDE SEQUENCE [LARGE SCALE GENOMIC DNA]</scope>
    <source>
        <strain evidence="1 2">AM30-4</strain>
    </source>
</reference>
<organism evidence="1 2">
    <name type="scientific">Parabacteroides distasonis</name>
    <dbReference type="NCBI Taxonomy" id="823"/>
    <lineage>
        <taxon>Bacteria</taxon>
        <taxon>Pseudomonadati</taxon>
        <taxon>Bacteroidota</taxon>
        <taxon>Bacteroidia</taxon>
        <taxon>Bacteroidales</taxon>
        <taxon>Tannerellaceae</taxon>
        <taxon>Parabacteroides</taxon>
    </lineage>
</organism>